<dbReference type="AlphaFoldDB" id="A0A9D1YEK5"/>
<protein>
    <submittedName>
        <fullName evidence="2">Uncharacterized protein</fullName>
    </submittedName>
</protein>
<comment type="caution">
    <text evidence="2">The sequence shown here is derived from an EMBL/GenBank/DDBJ whole genome shotgun (WGS) entry which is preliminary data.</text>
</comment>
<evidence type="ECO:0000256" key="1">
    <source>
        <dbReference type="SAM" id="Phobius"/>
    </source>
</evidence>
<keyword evidence="1" id="KW-0812">Transmembrane</keyword>
<feature type="transmembrane region" description="Helical" evidence="1">
    <location>
        <begin position="35"/>
        <end position="56"/>
    </location>
</feature>
<reference evidence="2" key="1">
    <citation type="journal article" date="2021" name="PeerJ">
        <title>Extensive microbial diversity within the chicken gut microbiome revealed by metagenomics and culture.</title>
        <authorList>
            <person name="Gilroy R."/>
            <person name="Ravi A."/>
            <person name="Getino M."/>
            <person name="Pursley I."/>
            <person name="Horton D.L."/>
            <person name="Alikhan N.F."/>
            <person name="Baker D."/>
            <person name="Gharbi K."/>
            <person name="Hall N."/>
            <person name="Watson M."/>
            <person name="Adriaenssens E.M."/>
            <person name="Foster-Nyarko E."/>
            <person name="Jarju S."/>
            <person name="Secka A."/>
            <person name="Antonio M."/>
            <person name="Oren A."/>
            <person name="Chaudhuri R.R."/>
            <person name="La Ragione R."/>
            <person name="Hildebrand F."/>
            <person name="Pallen M.J."/>
        </authorList>
    </citation>
    <scope>NUCLEOTIDE SEQUENCE</scope>
    <source>
        <strain evidence="2">1282</strain>
    </source>
</reference>
<dbReference type="Proteomes" id="UP000823915">
    <property type="component" value="Unassembled WGS sequence"/>
</dbReference>
<keyword evidence="1" id="KW-1133">Transmembrane helix</keyword>
<sequence>MNAKDLLRAMSDIDPKYVREAQPWASPVKKLTHPVWAAAAALVLCLGLGAGAALLLSPPQAQPIPAASGEREPALAFEQLAMGEEKIVPFAGTYGPAYAQASAAAENEETYRELSLTREQLEALWKGSALPWDGMSLENVTLDATAAFQEGELSQVYIEAPDLFTIQLVSQAYAEAYAADWAQQVEESFTIANNLVEGTPVVAVSYDVTALTDGKEVPQTDAQARFALGEAIVTVTASSSEMGFPTQEGAEAFVAQVVDQCLAGGIDLNRIQAPQDDADATLEFVQWDEAEYETLFQEWANRYAADVIQPQVVGENGIYRTQDLSLEQVKALWGGDFPWESSHELLQNPRGYTYNAEDGEPVYAVVEMGGGDVGFTVSILPQAPQGEWGKTLTAALEQANEEVNAVPVLTSFAQGPATVSQHTPEGNSTETYTHTRFEALFQWENTGCVIHAEAHVNDTQSDFSPQDAKDFVEQVVKGTLTGGIDLTPLQP</sequence>
<evidence type="ECO:0000313" key="3">
    <source>
        <dbReference type="Proteomes" id="UP000823915"/>
    </source>
</evidence>
<accession>A0A9D1YEK5</accession>
<proteinExistence type="predicted"/>
<keyword evidence="1" id="KW-0472">Membrane</keyword>
<organism evidence="2 3">
    <name type="scientific">Candidatus Acutalibacter pullistercoris</name>
    <dbReference type="NCBI Taxonomy" id="2838418"/>
    <lineage>
        <taxon>Bacteria</taxon>
        <taxon>Bacillati</taxon>
        <taxon>Bacillota</taxon>
        <taxon>Clostridia</taxon>
        <taxon>Eubacteriales</taxon>
        <taxon>Acutalibacteraceae</taxon>
        <taxon>Acutalibacter</taxon>
    </lineage>
</organism>
<evidence type="ECO:0000313" key="2">
    <source>
        <dbReference type="EMBL" id="HIY27079.1"/>
    </source>
</evidence>
<dbReference type="EMBL" id="DXDU01000128">
    <property type="protein sequence ID" value="HIY27079.1"/>
    <property type="molecule type" value="Genomic_DNA"/>
</dbReference>
<reference evidence="2" key="2">
    <citation type="submission" date="2021-04" db="EMBL/GenBank/DDBJ databases">
        <authorList>
            <person name="Gilroy R."/>
        </authorList>
    </citation>
    <scope>NUCLEOTIDE SEQUENCE</scope>
    <source>
        <strain evidence="2">1282</strain>
    </source>
</reference>
<name>A0A9D1YEK5_9FIRM</name>
<gene>
    <name evidence="2" type="ORF">H9838_07925</name>
</gene>